<dbReference type="InterPro" id="IPR003774">
    <property type="entry name" value="AlgH-like"/>
</dbReference>
<protein>
    <submittedName>
        <fullName evidence="2">Uncharacterized protein</fullName>
    </submittedName>
</protein>
<gene>
    <name evidence="2" type="ORF">TrCOL_g3841</name>
</gene>
<evidence type="ECO:0000256" key="1">
    <source>
        <dbReference type="SAM" id="SignalP"/>
    </source>
</evidence>
<keyword evidence="3" id="KW-1185">Reference proteome</keyword>
<dbReference type="Proteomes" id="UP001165065">
    <property type="component" value="Unassembled WGS sequence"/>
</dbReference>
<sequence>MRTSLVSLVFISLILPLSVAFYVNNGYYRTHYRTPNIIATSNVYTSRSTTNTLFGDLSNDDNDYDNEENTDSQTSPLDWRSFRANLVAKERGETSPSTSDRTWAYNAGNVIESGSLIVASTRSKIGTVGFGLRQQYFHKCVMLILHHDEEFTKGIIINRFREGERPHFGGDVSRERVVLHSSKDEGLRRLSINVVGDLFISTVDNVNLAVQGGVVSWDDVYVFEGYAGWGKGQLMGELERQSWYMVSSGDKLVMDVMSELKGENPRDAGLACWETLVDTLGLDPPPSEYSDLMLKTWVNRTLLGTEGSSAPGELSPSTQEIMRTTSEVDRLIKMANSIKRGTNDTATSSGSLYVPPGTVVCASRNGHLLSNQYLHKSAVLVLSNDPIATVGIVLNRPTPNGIEVEIPGKGTFVMPLLFGGAYKVKTEPGVIWLHNNKLLKEKGVGSSLGINPGSSYFKVTSGEAVKCIKAGLCGVKDFVVVSGVSVWTKGEKGTVRGIEGEVLSGRFRVATANVMRNLWDEITGQNVLRKDGTYRACLKSEECWKAAFEGTPPEDNERTTVWGTDVTEEWVGDEGLRNWGKMFMVGFEDEEE</sequence>
<dbReference type="AlphaFoldDB" id="A0A9W7GFA6"/>
<evidence type="ECO:0000313" key="2">
    <source>
        <dbReference type="EMBL" id="GMI42950.1"/>
    </source>
</evidence>
<evidence type="ECO:0000313" key="3">
    <source>
        <dbReference type="Proteomes" id="UP001165065"/>
    </source>
</evidence>
<feature type="chain" id="PRO_5040903401" evidence="1">
    <location>
        <begin position="21"/>
        <end position="592"/>
    </location>
</feature>
<reference evidence="3" key="1">
    <citation type="journal article" date="2023" name="Commun. Biol.">
        <title>Genome analysis of Parmales, the sister group of diatoms, reveals the evolutionary specialization of diatoms from phago-mixotrophs to photoautotrophs.</title>
        <authorList>
            <person name="Ban H."/>
            <person name="Sato S."/>
            <person name="Yoshikawa S."/>
            <person name="Yamada K."/>
            <person name="Nakamura Y."/>
            <person name="Ichinomiya M."/>
            <person name="Sato N."/>
            <person name="Blanc-Mathieu R."/>
            <person name="Endo H."/>
            <person name="Kuwata A."/>
            <person name="Ogata H."/>
        </authorList>
    </citation>
    <scope>NUCLEOTIDE SEQUENCE [LARGE SCALE GENOMIC DNA]</scope>
</reference>
<comment type="caution">
    <text evidence="2">The sequence shown here is derived from an EMBL/GenBank/DDBJ whole genome shotgun (WGS) entry which is preliminary data.</text>
</comment>
<keyword evidence="1" id="KW-0732">Signal</keyword>
<organism evidence="2 3">
    <name type="scientific">Triparma columacea</name>
    <dbReference type="NCBI Taxonomy" id="722753"/>
    <lineage>
        <taxon>Eukaryota</taxon>
        <taxon>Sar</taxon>
        <taxon>Stramenopiles</taxon>
        <taxon>Ochrophyta</taxon>
        <taxon>Bolidophyceae</taxon>
        <taxon>Parmales</taxon>
        <taxon>Triparmaceae</taxon>
        <taxon>Triparma</taxon>
    </lineage>
</organism>
<dbReference type="OrthoDB" id="272750at2759"/>
<dbReference type="EMBL" id="BRYA01001448">
    <property type="protein sequence ID" value="GMI42950.1"/>
    <property type="molecule type" value="Genomic_DNA"/>
</dbReference>
<dbReference type="PANTHER" id="PTHR31984">
    <property type="entry name" value="TRANSPORTER, PUTATIVE (DUF179)-RELATED"/>
    <property type="match status" value="1"/>
</dbReference>
<accession>A0A9W7GFA6</accession>
<dbReference type="PANTHER" id="PTHR31984:SF17">
    <property type="entry name" value="TRANSCRIPTIONAL REGULATOR"/>
    <property type="match status" value="1"/>
</dbReference>
<name>A0A9W7GFA6_9STRA</name>
<feature type="signal peptide" evidence="1">
    <location>
        <begin position="1"/>
        <end position="20"/>
    </location>
</feature>
<dbReference type="SUPFAM" id="SSF143456">
    <property type="entry name" value="VC0467-like"/>
    <property type="match status" value="2"/>
</dbReference>
<dbReference type="Gene3D" id="3.40.1740.10">
    <property type="entry name" value="VC0467-like"/>
    <property type="match status" value="2"/>
</dbReference>
<proteinExistence type="predicted"/>
<dbReference type="Pfam" id="PF02622">
    <property type="entry name" value="DUF179"/>
    <property type="match status" value="1"/>
</dbReference>